<name>A0A3R8T472_9BURK</name>
<evidence type="ECO:0000313" key="1">
    <source>
        <dbReference type="EMBL" id="RRS05776.1"/>
    </source>
</evidence>
<comment type="caution">
    <text evidence="1">The sequence shown here is derived from an EMBL/GenBank/DDBJ whole genome shotgun (WGS) entry which is preliminary data.</text>
</comment>
<sequence length="218" mass="24832">MDQGLHPLSLIRTQERRYEGAPVRILIIPGLNDSGPTHWQTWLQTQYRGAVRVKQRHWDRPDLDTWAARITEVVDSASEQTTWIAVAHSFGTLALAHHLATRPRQAQGQARIHSALLVAPADPIKFGVDERLPRHGLGIPSTLVGSENDPWMPLTRAQLWATHWGSRFHNLGQAGHINAESGHGPWPWARYKVDQLVRDQQRQRRLERAHPLELNYAI</sequence>
<dbReference type="Proteomes" id="UP000269265">
    <property type="component" value="Unassembled WGS sequence"/>
</dbReference>
<gene>
    <name evidence="1" type="ORF">EIP75_02605</name>
</gene>
<dbReference type="Pfam" id="PF06821">
    <property type="entry name" value="Ser_hydrolase"/>
    <property type="match status" value="1"/>
</dbReference>
<dbReference type="OrthoDB" id="9804993at2"/>
<keyword evidence="1" id="KW-0378">Hydrolase</keyword>
<reference evidence="1 2" key="1">
    <citation type="submission" date="2018-12" db="EMBL/GenBank/DDBJ databases">
        <title>The whole draft genome of Aquabacterium sp. SJQ9.</title>
        <authorList>
            <person name="Sun L."/>
            <person name="Gao X."/>
            <person name="Chen W."/>
            <person name="Huang K."/>
        </authorList>
    </citation>
    <scope>NUCLEOTIDE SEQUENCE [LARGE SCALE GENOMIC DNA]</scope>
    <source>
        <strain evidence="1 2">SJQ9</strain>
    </source>
</reference>
<protein>
    <submittedName>
        <fullName evidence="1">Alpha/beta hydrolase</fullName>
    </submittedName>
</protein>
<proteinExistence type="predicted"/>
<dbReference type="RefSeq" id="WP_125241683.1">
    <property type="nucleotide sequence ID" value="NZ_RSED01000002.1"/>
</dbReference>
<dbReference type="InterPro" id="IPR010662">
    <property type="entry name" value="RBBP9/YdeN"/>
</dbReference>
<dbReference type="EMBL" id="RSED01000002">
    <property type="protein sequence ID" value="RRS05776.1"/>
    <property type="molecule type" value="Genomic_DNA"/>
</dbReference>
<dbReference type="InterPro" id="IPR029058">
    <property type="entry name" value="AB_hydrolase_fold"/>
</dbReference>
<dbReference type="GO" id="GO:0016787">
    <property type="term" value="F:hydrolase activity"/>
    <property type="evidence" value="ECO:0007669"/>
    <property type="project" value="UniProtKB-KW"/>
</dbReference>
<dbReference type="AlphaFoldDB" id="A0A3R8T472"/>
<dbReference type="SUPFAM" id="SSF53474">
    <property type="entry name" value="alpha/beta-Hydrolases"/>
    <property type="match status" value="1"/>
</dbReference>
<accession>A0A3R8T472</accession>
<dbReference type="Gene3D" id="3.40.50.1820">
    <property type="entry name" value="alpha/beta hydrolase"/>
    <property type="match status" value="1"/>
</dbReference>
<keyword evidence="2" id="KW-1185">Reference proteome</keyword>
<organism evidence="1 2">
    <name type="scientific">Aquabacterium soli</name>
    <dbReference type="NCBI Taxonomy" id="2493092"/>
    <lineage>
        <taxon>Bacteria</taxon>
        <taxon>Pseudomonadati</taxon>
        <taxon>Pseudomonadota</taxon>
        <taxon>Betaproteobacteria</taxon>
        <taxon>Burkholderiales</taxon>
        <taxon>Aquabacterium</taxon>
    </lineage>
</organism>
<evidence type="ECO:0000313" key="2">
    <source>
        <dbReference type="Proteomes" id="UP000269265"/>
    </source>
</evidence>